<dbReference type="Proteomes" id="UP000019753">
    <property type="component" value="Unassembled WGS sequence"/>
</dbReference>
<protein>
    <recommendedName>
        <fullName evidence="3">DUF305 domain-containing protein</fullName>
    </recommendedName>
</protein>
<dbReference type="InterPro" id="IPR012347">
    <property type="entry name" value="Ferritin-like"/>
</dbReference>
<comment type="caution">
    <text evidence="4">The sequence shown here is derived from an EMBL/GenBank/DDBJ whole genome shotgun (WGS) entry which is preliminary data.</text>
</comment>
<organism evidence="4 5">
    <name type="scientific">Actinotalea ferrariae CF5-4</name>
    <dbReference type="NCBI Taxonomy" id="948458"/>
    <lineage>
        <taxon>Bacteria</taxon>
        <taxon>Bacillati</taxon>
        <taxon>Actinomycetota</taxon>
        <taxon>Actinomycetes</taxon>
        <taxon>Micrococcales</taxon>
        <taxon>Cellulomonadaceae</taxon>
        <taxon>Actinotalea</taxon>
    </lineage>
</organism>
<dbReference type="PANTHER" id="PTHR36933:SF1">
    <property type="entry name" value="SLL0788 PROTEIN"/>
    <property type="match status" value="1"/>
</dbReference>
<reference evidence="4 5" key="1">
    <citation type="submission" date="2014-01" db="EMBL/GenBank/DDBJ databases">
        <title>Actinotalea ferrariae CF5-4.</title>
        <authorList>
            <person name="Chen F."/>
            <person name="Li Y."/>
            <person name="Wang G."/>
        </authorList>
    </citation>
    <scope>NUCLEOTIDE SEQUENCE [LARGE SCALE GENOMIC DNA]</scope>
    <source>
        <strain evidence="4 5">CF5-4</strain>
    </source>
</reference>
<dbReference type="PANTHER" id="PTHR36933">
    <property type="entry name" value="SLL0788 PROTEIN"/>
    <property type="match status" value="1"/>
</dbReference>
<feature type="signal peptide" evidence="2">
    <location>
        <begin position="1"/>
        <end position="25"/>
    </location>
</feature>
<accession>A0A021VNQ8</accession>
<sequence>MTHARRLPRATAATTAVLLTLTLAACGGATVDEETAPAAPAPSPSSGAEDAATAEVYNDADTEFAQMMIVHHEGAVEMAELAIEEAEGDEVRALAQRIAAAQGPEIETLTGWLGAWGQELPGEMDMGGMDHGAMQMDGMDQETVMAELSGLSGNDFDRRFLEVMVEHHRGAIEMAEEHRAEGENAEALRLSGSIIDAQTLEITEMTNLLRAL</sequence>
<dbReference type="Gene3D" id="1.20.1260.10">
    <property type="match status" value="1"/>
</dbReference>
<evidence type="ECO:0000259" key="3">
    <source>
        <dbReference type="Pfam" id="PF03713"/>
    </source>
</evidence>
<evidence type="ECO:0000256" key="1">
    <source>
        <dbReference type="SAM" id="MobiDB-lite"/>
    </source>
</evidence>
<feature type="domain" description="DUF305" evidence="3">
    <location>
        <begin position="61"/>
        <end position="209"/>
    </location>
</feature>
<proteinExistence type="predicted"/>
<evidence type="ECO:0000256" key="2">
    <source>
        <dbReference type="SAM" id="SignalP"/>
    </source>
</evidence>
<dbReference type="InterPro" id="IPR005183">
    <property type="entry name" value="DUF305_CopM-like"/>
</dbReference>
<evidence type="ECO:0000313" key="5">
    <source>
        <dbReference type="Proteomes" id="UP000019753"/>
    </source>
</evidence>
<dbReference type="EMBL" id="AXCW01000171">
    <property type="protein sequence ID" value="EYR62781.1"/>
    <property type="molecule type" value="Genomic_DNA"/>
</dbReference>
<keyword evidence="5" id="KW-1185">Reference proteome</keyword>
<dbReference type="AlphaFoldDB" id="A0A021VNQ8"/>
<dbReference type="RefSeq" id="WP_034227221.1">
    <property type="nucleotide sequence ID" value="NZ_AXCW01000171.1"/>
</dbReference>
<feature type="chain" id="PRO_5039405170" description="DUF305 domain-containing protein" evidence="2">
    <location>
        <begin position="26"/>
        <end position="212"/>
    </location>
</feature>
<gene>
    <name evidence="4" type="ORF">N866_05350</name>
</gene>
<feature type="region of interest" description="Disordered" evidence="1">
    <location>
        <begin position="34"/>
        <end position="53"/>
    </location>
</feature>
<keyword evidence="2" id="KW-0732">Signal</keyword>
<dbReference type="PROSITE" id="PS51257">
    <property type="entry name" value="PROKAR_LIPOPROTEIN"/>
    <property type="match status" value="1"/>
</dbReference>
<evidence type="ECO:0000313" key="4">
    <source>
        <dbReference type="EMBL" id="EYR62781.1"/>
    </source>
</evidence>
<name>A0A021VNQ8_9CELL</name>
<dbReference type="Pfam" id="PF03713">
    <property type="entry name" value="DUF305"/>
    <property type="match status" value="1"/>
</dbReference>
<dbReference type="OrthoDB" id="26872at2"/>